<protein>
    <recommendedName>
        <fullName evidence="4">Protein IFH1</fullName>
    </recommendedName>
</protein>
<organism evidence="2 3">
    <name type="scientific">Metschnikowia bicuspidata var. bicuspidata NRRL YB-4993</name>
    <dbReference type="NCBI Taxonomy" id="869754"/>
    <lineage>
        <taxon>Eukaryota</taxon>
        <taxon>Fungi</taxon>
        <taxon>Dikarya</taxon>
        <taxon>Ascomycota</taxon>
        <taxon>Saccharomycotina</taxon>
        <taxon>Pichiomycetes</taxon>
        <taxon>Metschnikowiaceae</taxon>
        <taxon>Metschnikowia</taxon>
    </lineage>
</organism>
<dbReference type="GO" id="GO:0003712">
    <property type="term" value="F:transcription coregulator activity"/>
    <property type="evidence" value="ECO:0007669"/>
    <property type="project" value="InterPro"/>
</dbReference>
<evidence type="ECO:0000313" key="3">
    <source>
        <dbReference type="Proteomes" id="UP000092555"/>
    </source>
</evidence>
<name>A0A1A0H8S2_9ASCO</name>
<feature type="compositionally biased region" description="Acidic residues" evidence="1">
    <location>
        <begin position="485"/>
        <end position="500"/>
    </location>
</feature>
<feature type="compositionally biased region" description="Polar residues" evidence="1">
    <location>
        <begin position="117"/>
        <end position="129"/>
    </location>
</feature>
<dbReference type="GeneID" id="30030581"/>
<feature type="compositionally biased region" description="Acidic residues" evidence="1">
    <location>
        <begin position="332"/>
        <end position="341"/>
    </location>
</feature>
<feature type="compositionally biased region" description="Low complexity" evidence="1">
    <location>
        <begin position="466"/>
        <end position="477"/>
    </location>
</feature>
<feature type="region of interest" description="Disordered" evidence="1">
    <location>
        <begin position="1"/>
        <end position="290"/>
    </location>
</feature>
<feature type="compositionally biased region" description="Basic and acidic residues" evidence="1">
    <location>
        <begin position="604"/>
        <end position="613"/>
    </location>
</feature>
<accession>A0A1A0H8S2</accession>
<feature type="compositionally biased region" description="Low complexity" evidence="1">
    <location>
        <begin position="74"/>
        <end position="84"/>
    </location>
</feature>
<feature type="compositionally biased region" description="Acidic residues" evidence="1">
    <location>
        <begin position="158"/>
        <end position="178"/>
    </location>
</feature>
<proteinExistence type="predicted"/>
<feature type="compositionally biased region" description="Polar residues" evidence="1">
    <location>
        <begin position="7"/>
        <end position="21"/>
    </location>
</feature>
<feature type="region of interest" description="Disordered" evidence="1">
    <location>
        <begin position="604"/>
        <end position="633"/>
    </location>
</feature>
<feature type="region of interest" description="Disordered" evidence="1">
    <location>
        <begin position="396"/>
        <end position="423"/>
    </location>
</feature>
<evidence type="ECO:0000256" key="1">
    <source>
        <dbReference type="SAM" id="MobiDB-lite"/>
    </source>
</evidence>
<dbReference type="EMBL" id="LXTC01000004">
    <property type="protein sequence ID" value="OBA20282.1"/>
    <property type="molecule type" value="Genomic_DNA"/>
</dbReference>
<dbReference type="GO" id="GO:0060962">
    <property type="term" value="P:regulation of ribosomal protein gene transcription by RNA polymerase II"/>
    <property type="evidence" value="ECO:0007669"/>
    <property type="project" value="InterPro"/>
</dbReference>
<gene>
    <name evidence="2" type="ORF">METBIDRAFT_42973</name>
</gene>
<dbReference type="Proteomes" id="UP000092555">
    <property type="component" value="Unassembled WGS sequence"/>
</dbReference>
<feature type="compositionally biased region" description="Basic residues" evidence="1">
    <location>
        <begin position="279"/>
        <end position="289"/>
    </location>
</feature>
<keyword evidence="3" id="KW-1185">Reference proteome</keyword>
<feature type="compositionally biased region" description="Acidic residues" evidence="1">
    <location>
        <begin position="221"/>
        <end position="243"/>
    </location>
</feature>
<feature type="region of interest" description="Disordered" evidence="1">
    <location>
        <begin position="455"/>
        <end position="500"/>
    </location>
</feature>
<dbReference type="STRING" id="869754.A0A1A0H8S2"/>
<sequence>MAKMAGKTTSFGRKSNVSQKLNPRFYAAKTGGKKIKAYQFNQKRNRRLSIADSTSSDSSDGLAGKDHFSHDQFGSGSDSDSDSSLTAMSEEHEKVASRKGSVIFDSASAAALKTKPQRSQMSGKSSKSFGSARPTKSLKSARKEVYGKSISYTAALSSDEELADDDGDEDDDIEEFTDREDPFAQIKVVGADDEDNDKIGLEAIYSMVGRTNNYPSSNSEESNDEDSHDDDELDSSSSDDSEVDFVRLQVERRKNNVNPGQKPGKEKNPKDLQASSTVKTKRRKSSIYRRRSEVAIPEDINFRFEFDDPIAELAIEDFSEGDNNFTDLKKEEEEDLGEEVLDDKSHKSFDFHFDQPLIEVPKINEEELNSDDEYAFDDNDLLATLQADNDFDEFIKEPQSGFSKVRQGSLSSMNDDENEDSFLKEEEKYLVNEFEANGFDEDDIDSERMETARAVNSFNEIDSTGAQSSQAVQYASSSDERSQYSEDDEADEAVEYDFDEEDGDEYVDFIDFDQPLFDDANSKLEGVKEISSQNLQKKQSKKKKAHFPKRKKGPLDSEDEDDSYLWNYFFSSDAEAYSGSEIDQYDADEQLVLEEVFRQNLEDRKRQLERESSMEPVEPGQDLGEESGESTDVDLSLPSHVDDGGVGSKLAKEVLSSKTADYRPPVLGTWAALDSKPFGIIDGLSTRTLNNQSGAKTPRAKNWRGFAFKSNSDDLAIELEELLNVSELDNDDENDVRIWRDFNNNKKHVPLGAFRNKAHISHPMVVAEPMTNYNDSKNTNYNRKRRHSHSHVKAKLALRSLEHAPPPSSPSLSKDLNLPSKLKLRRASIADAVSEGYRPTKSGLFSENVLADVEEVLGEDRDFMALVTGL</sequence>
<dbReference type="RefSeq" id="XP_018710804.1">
    <property type="nucleotide sequence ID" value="XM_018857605.1"/>
</dbReference>
<dbReference type="OrthoDB" id="4047468at2759"/>
<feature type="region of interest" description="Disordered" evidence="1">
    <location>
        <begin position="317"/>
        <end position="341"/>
    </location>
</feature>
<evidence type="ECO:0008006" key="4">
    <source>
        <dbReference type="Google" id="ProtNLM"/>
    </source>
</evidence>
<dbReference type="InterPro" id="IPR018837">
    <property type="entry name" value="TF_CRF1/IFH1"/>
</dbReference>
<evidence type="ECO:0000313" key="2">
    <source>
        <dbReference type="EMBL" id="OBA20282.1"/>
    </source>
</evidence>
<dbReference type="PANTHER" id="PTHR28057:SF1">
    <property type="entry name" value="PROTEIN IFH1-RELATED"/>
    <property type="match status" value="1"/>
</dbReference>
<feature type="compositionally biased region" description="Basic residues" evidence="1">
    <location>
        <begin position="538"/>
        <end position="552"/>
    </location>
</feature>
<dbReference type="PANTHER" id="PTHR28057">
    <property type="entry name" value="PROTEIN IFH1-RELATED"/>
    <property type="match status" value="1"/>
</dbReference>
<dbReference type="Pfam" id="PF10380">
    <property type="entry name" value="CRF1"/>
    <property type="match status" value="1"/>
</dbReference>
<reference evidence="2 3" key="1">
    <citation type="submission" date="2016-05" db="EMBL/GenBank/DDBJ databases">
        <title>Comparative genomics of biotechnologically important yeasts.</title>
        <authorList>
            <consortium name="DOE Joint Genome Institute"/>
            <person name="Riley R."/>
            <person name="Haridas S."/>
            <person name="Wolfe K.H."/>
            <person name="Lopes M.R."/>
            <person name="Hittinger C.T."/>
            <person name="Goker M."/>
            <person name="Salamov A."/>
            <person name="Wisecaver J."/>
            <person name="Long T.M."/>
            <person name="Aerts A.L."/>
            <person name="Barry K."/>
            <person name="Choi C."/>
            <person name="Clum A."/>
            <person name="Coughlan A.Y."/>
            <person name="Deshpande S."/>
            <person name="Douglass A.P."/>
            <person name="Hanson S.J."/>
            <person name="Klenk H.-P."/>
            <person name="LaButti K."/>
            <person name="Lapidus A."/>
            <person name="Lindquist E."/>
            <person name="Lipzen A."/>
            <person name="Meier-kolthoff J.P."/>
            <person name="Ohm R.A."/>
            <person name="Otillar R.P."/>
            <person name="Pangilinan J."/>
            <person name="Peng Y."/>
            <person name="Rokas A."/>
            <person name="Rosa C.A."/>
            <person name="Scheuner C."/>
            <person name="Sibirny A.A."/>
            <person name="Slot J.C."/>
            <person name="Stielow J.B."/>
            <person name="Sun H."/>
            <person name="Kurtzman C.P."/>
            <person name="Blackwell M."/>
            <person name="Grigoriev I.V."/>
            <person name="Jeffries T.W."/>
        </authorList>
    </citation>
    <scope>NUCLEOTIDE SEQUENCE [LARGE SCALE GENOMIC DNA]</scope>
    <source>
        <strain evidence="2 3">NRRL YB-4993</strain>
    </source>
</reference>
<feature type="compositionally biased region" description="Acidic residues" evidence="1">
    <location>
        <begin position="623"/>
        <end position="632"/>
    </location>
</feature>
<feature type="region of interest" description="Disordered" evidence="1">
    <location>
        <begin position="529"/>
        <end position="561"/>
    </location>
</feature>
<comment type="caution">
    <text evidence="2">The sequence shown here is derived from an EMBL/GenBank/DDBJ whole genome shotgun (WGS) entry which is preliminary data.</text>
</comment>
<feature type="compositionally biased region" description="Polar residues" evidence="1">
    <location>
        <begin position="455"/>
        <end position="465"/>
    </location>
</feature>
<dbReference type="AlphaFoldDB" id="A0A1A0H8S2"/>
<feature type="compositionally biased region" description="Polar residues" evidence="1">
    <location>
        <begin position="400"/>
        <end position="413"/>
    </location>
</feature>